<dbReference type="SUPFAM" id="SSF48113">
    <property type="entry name" value="Heme-dependent peroxidases"/>
    <property type="match status" value="1"/>
</dbReference>
<evidence type="ECO:0000313" key="2">
    <source>
        <dbReference type="Proteomes" id="UP001295794"/>
    </source>
</evidence>
<dbReference type="GO" id="GO:0004601">
    <property type="term" value="F:peroxidase activity"/>
    <property type="evidence" value="ECO:0007669"/>
    <property type="project" value="InterPro"/>
</dbReference>
<dbReference type="InterPro" id="IPR010255">
    <property type="entry name" value="Haem_peroxidase_sf"/>
</dbReference>
<sequence>MASSFSVSSSLGCIRSASVAFLTDLQSSKSLHQLLCAPSGLLDCDDMSFDVFPISQHLHDASNKQAFLLELHFHRNVTHGGPGSTVFTASSSQWGDHKLLGSFAIHDSVYTHPNRVAGVTAAFVLTTMSQVIRLGWVDARVGMHELVRFHYPQPQFPIDTHITSIKVEQIPLPPLPLDLFNLDS</sequence>
<evidence type="ECO:0000313" key="1">
    <source>
        <dbReference type="EMBL" id="CAK5276961.1"/>
    </source>
</evidence>
<accession>A0AAD2HKW7</accession>
<protein>
    <submittedName>
        <fullName evidence="1">Uncharacterized protein</fullName>
    </submittedName>
</protein>
<reference evidence="1" key="1">
    <citation type="submission" date="2023-11" db="EMBL/GenBank/DDBJ databases">
        <authorList>
            <person name="De Vega J J."/>
            <person name="De Vega J J."/>
        </authorList>
    </citation>
    <scope>NUCLEOTIDE SEQUENCE</scope>
</reference>
<dbReference type="GO" id="GO:0006979">
    <property type="term" value="P:response to oxidative stress"/>
    <property type="evidence" value="ECO:0007669"/>
    <property type="project" value="InterPro"/>
</dbReference>
<dbReference type="Proteomes" id="UP001295794">
    <property type="component" value="Unassembled WGS sequence"/>
</dbReference>
<dbReference type="GO" id="GO:0020037">
    <property type="term" value="F:heme binding"/>
    <property type="evidence" value="ECO:0007669"/>
    <property type="project" value="InterPro"/>
</dbReference>
<keyword evidence="2" id="KW-1185">Reference proteome</keyword>
<name>A0AAD2HKW7_9AGAR</name>
<organism evidence="1 2">
    <name type="scientific">Mycena citricolor</name>
    <dbReference type="NCBI Taxonomy" id="2018698"/>
    <lineage>
        <taxon>Eukaryota</taxon>
        <taxon>Fungi</taxon>
        <taxon>Dikarya</taxon>
        <taxon>Basidiomycota</taxon>
        <taxon>Agaricomycotina</taxon>
        <taxon>Agaricomycetes</taxon>
        <taxon>Agaricomycetidae</taxon>
        <taxon>Agaricales</taxon>
        <taxon>Marasmiineae</taxon>
        <taxon>Mycenaceae</taxon>
        <taxon>Mycena</taxon>
    </lineage>
</organism>
<dbReference type="AlphaFoldDB" id="A0AAD2HKW7"/>
<gene>
    <name evidence="1" type="ORF">MYCIT1_LOCUS25651</name>
</gene>
<comment type="caution">
    <text evidence="1">The sequence shown here is derived from an EMBL/GenBank/DDBJ whole genome shotgun (WGS) entry which is preliminary data.</text>
</comment>
<proteinExistence type="predicted"/>
<dbReference type="EMBL" id="CAVNYO010000414">
    <property type="protein sequence ID" value="CAK5276961.1"/>
    <property type="molecule type" value="Genomic_DNA"/>
</dbReference>